<keyword evidence="3" id="KW-1185">Reference proteome</keyword>
<reference evidence="2" key="1">
    <citation type="journal article" date="2022" name="bioRxiv">
        <title>Sequencing and chromosome-scale assembly of the giantPleurodeles waltlgenome.</title>
        <authorList>
            <person name="Brown T."/>
            <person name="Elewa A."/>
            <person name="Iarovenko S."/>
            <person name="Subramanian E."/>
            <person name="Araus A.J."/>
            <person name="Petzold A."/>
            <person name="Susuki M."/>
            <person name="Suzuki K.-i.T."/>
            <person name="Hayashi T."/>
            <person name="Toyoda A."/>
            <person name="Oliveira C."/>
            <person name="Osipova E."/>
            <person name="Leigh N.D."/>
            <person name="Simon A."/>
            <person name="Yun M.H."/>
        </authorList>
    </citation>
    <scope>NUCLEOTIDE SEQUENCE</scope>
    <source>
        <strain evidence="2">20211129_DDA</strain>
        <tissue evidence="2">Liver</tissue>
    </source>
</reference>
<evidence type="ECO:0000313" key="3">
    <source>
        <dbReference type="Proteomes" id="UP001066276"/>
    </source>
</evidence>
<dbReference type="AlphaFoldDB" id="A0AAV7SBF3"/>
<dbReference type="Proteomes" id="UP001066276">
    <property type="component" value="Chromosome 4_2"/>
</dbReference>
<comment type="caution">
    <text evidence="2">The sequence shown here is derived from an EMBL/GenBank/DDBJ whole genome shotgun (WGS) entry which is preliminary data.</text>
</comment>
<accession>A0AAV7SBF3</accession>
<proteinExistence type="predicted"/>
<evidence type="ECO:0000313" key="2">
    <source>
        <dbReference type="EMBL" id="KAJ1161140.1"/>
    </source>
</evidence>
<dbReference type="EMBL" id="JANPWB010000008">
    <property type="protein sequence ID" value="KAJ1161140.1"/>
    <property type="molecule type" value="Genomic_DNA"/>
</dbReference>
<feature type="compositionally biased region" description="Acidic residues" evidence="1">
    <location>
        <begin position="118"/>
        <end position="133"/>
    </location>
</feature>
<feature type="region of interest" description="Disordered" evidence="1">
    <location>
        <begin position="100"/>
        <end position="142"/>
    </location>
</feature>
<name>A0AAV7SBF3_PLEWA</name>
<organism evidence="2 3">
    <name type="scientific">Pleurodeles waltl</name>
    <name type="common">Iberian ribbed newt</name>
    <dbReference type="NCBI Taxonomy" id="8319"/>
    <lineage>
        <taxon>Eukaryota</taxon>
        <taxon>Metazoa</taxon>
        <taxon>Chordata</taxon>
        <taxon>Craniata</taxon>
        <taxon>Vertebrata</taxon>
        <taxon>Euteleostomi</taxon>
        <taxon>Amphibia</taxon>
        <taxon>Batrachia</taxon>
        <taxon>Caudata</taxon>
        <taxon>Salamandroidea</taxon>
        <taxon>Salamandridae</taxon>
        <taxon>Pleurodelinae</taxon>
        <taxon>Pleurodeles</taxon>
    </lineage>
</organism>
<evidence type="ECO:0000256" key="1">
    <source>
        <dbReference type="SAM" id="MobiDB-lite"/>
    </source>
</evidence>
<protein>
    <submittedName>
        <fullName evidence="2">Uncharacterized protein</fullName>
    </submittedName>
</protein>
<sequence length="205" mass="22494">MFPGLSRPNLHENCRSGRFFKMLMKLMTIVLLLSLNGGLAIPAQINSFIQSPTVASESDDDNFIVTHVSDDDDLSTAIGMPVSVPAGDTGVTYFEDKAEMVKGRKKQRKDSQQREDWDSNQDDGISDQLDDDDSRYNEEDGWENQVLSSVRLAGVEGSATKQSVLNPARNSGVIPESTIAPLDNVGDASEHGLLWEPEGIELTCY</sequence>
<gene>
    <name evidence="2" type="ORF">NDU88_001627</name>
</gene>